<feature type="compositionally biased region" description="Gly residues" evidence="1">
    <location>
        <begin position="720"/>
        <end position="732"/>
    </location>
</feature>
<evidence type="ECO:0008006" key="4">
    <source>
        <dbReference type="Google" id="ProtNLM"/>
    </source>
</evidence>
<reference evidence="2 3" key="1">
    <citation type="submission" date="2014-11" db="EMBL/GenBank/DDBJ databases">
        <title>Genome sequence of Flavihumibacter solisilvae 3-3.</title>
        <authorList>
            <person name="Zhou G."/>
            <person name="Li M."/>
            <person name="Wang G."/>
        </authorList>
    </citation>
    <scope>NUCLEOTIDE SEQUENCE [LARGE SCALE GENOMIC DNA]</scope>
    <source>
        <strain evidence="2 3">3-3</strain>
    </source>
</reference>
<evidence type="ECO:0000256" key="1">
    <source>
        <dbReference type="SAM" id="MobiDB-lite"/>
    </source>
</evidence>
<accession>A0A0C1IN98</accession>
<keyword evidence="3" id="KW-1185">Reference proteome</keyword>
<organism evidence="2 3">
    <name type="scientific">Flavihumibacter solisilvae</name>
    <dbReference type="NCBI Taxonomy" id="1349421"/>
    <lineage>
        <taxon>Bacteria</taxon>
        <taxon>Pseudomonadati</taxon>
        <taxon>Bacteroidota</taxon>
        <taxon>Chitinophagia</taxon>
        <taxon>Chitinophagales</taxon>
        <taxon>Chitinophagaceae</taxon>
        <taxon>Flavihumibacter</taxon>
    </lineage>
</organism>
<dbReference type="STRING" id="1349421.OI18_05640"/>
<evidence type="ECO:0000313" key="2">
    <source>
        <dbReference type="EMBL" id="KIC95710.1"/>
    </source>
</evidence>
<dbReference type="EMBL" id="JSVC01000005">
    <property type="protein sequence ID" value="KIC95710.1"/>
    <property type="molecule type" value="Genomic_DNA"/>
</dbReference>
<feature type="region of interest" description="Disordered" evidence="1">
    <location>
        <begin position="665"/>
        <end position="732"/>
    </location>
</feature>
<proteinExistence type="predicted"/>
<dbReference type="Proteomes" id="UP000031408">
    <property type="component" value="Unassembled WGS sequence"/>
</dbReference>
<comment type="caution">
    <text evidence="2">The sequence shown here is derived from an EMBL/GenBank/DDBJ whole genome shotgun (WGS) entry which is preliminary data.</text>
</comment>
<name>A0A0C1IN98_9BACT</name>
<feature type="compositionally biased region" description="Polar residues" evidence="1">
    <location>
        <begin position="684"/>
        <end position="715"/>
    </location>
</feature>
<gene>
    <name evidence="2" type="ORF">OI18_05640</name>
</gene>
<dbReference type="OrthoDB" id="102964at2"/>
<sequence length="732" mass="80224">MRYFIFILLISLRVTVPVYSQPEKQGKAPVQDIGWPRQITQDGSVLVLYQPQVSDWKDYTTLTGNVAFAITPKGGKEAHGVASFECNTLVDKQTHTAYMRDVKVSSIRFPGVEAADKENLDTLFRKMAPPGGEPIAIERLMAELKQNAEATKTVEVKNDPPPIFYSTAPAIMLMVEGEPVYVPISKTELQFVVNTNWDLFYDKSAKVYYLLAENTWLTSKELKGPWKYTKALPNDMSKLPDGENFDEVKKMIPPPASPGKIPEVFFSNVPAELILFKGAPVYTKIVNTELLYVANTENDVFVDNKTKTFFVLLSGRWFSADDLKGPWYYAGNSLPSDFARIPSNSPKAAILASVPGTVEAADAVMLAQVPTTAIVNKKEAAAKVKVVYDGKPEFKKIESTGLEYASNTQDKVIRSGELYYLCYQAVWFVSSSPDGPWETAESIPAEIYSIPASSPVYNVTYVTQTVVDEETVQSNAAAGFFGSFVIGVGVGVCLAYGTGWYYPPYMYYPPGMMYPVYRPYPCTYGAGFAYNPYTGGYAGGRRVYGPYGAAGTSAWYNPSTGRYGRSASVQGPYGGRTAARAYNPWTGGYAATSQGHNAYGQWGSSVATRGGEWAQTGHVTTARGTTAAYRTSTGQQGVIHSGQNGKVIKGNNGTFVGHDGNIYKKNEGGNWSQYDNGSWKDASRTSPSTRDQLDRSATSRQRGEMQTRNFQNNYRSMGAGRRGGGGGFRRGR</sequence>
<dbReference type="RefSeq" id="WP_039137874.1">
    <property type="nucleotide sequence ID" value="NZ_JSVC01000005.1"/>
</dbReference>
<evidence type="ECO:0000313" key="3">
    <source>
        <dbReference type="Proteomes" id="UP000031408"/>
    </source>
</evidence>
<protein>
    <recommendedName>
        <fullName evidence="4">Carbohydrate-binding family V/XII</fullName>
    </recommendedName>
</protein>
<dbReference type="AlphaFoldDB" id="A0A0C1IN98"/>